<feature type="compositionally biased region" description="Basic and acidic residues" evidence="1">
    <location>
        <begin position="147"/>
        <end position="171"/>
    </location>
</feature>
<dbReference type="AlphaFoldDB" id="A0A060SJF8"/>
<feature type="compositionally biased region" description="Low complexity" evidence="1">
    <location>
        <begin position="457"/>
        <end position="475"/>
    </location>
</feature>
<feature type="region of interest" description="Disordered" evidence="1">
    <location>
        <begin position="750"/>
        <end position="773"/>
    </location>
</feature>
<reference evidence="2" key="1">
    <citation type="submission" date="2014-01" db="EMBL/GenBank/DDBJ databases">
        <title>The genome of the white-rot fungus Pycnoporus cinnabarinus: a basidiomycete model with a versatile arsenal for lignocellulosic biomass breakdown.</title>
        <authorList>
            <person name="Levasseur A."/>
            <person name="Lomascolo A."/>
            <person name="Ruiz-Duenas F.J."/>
            <person name="Uzan E."/>
            <person name="Piumi F."/>
            <person name="Kues U."/>
            <person name="Ram A.F.J."/>
            <person name="Murat C."/>
            <person name="Haon M."/>
            <person name="Benoit I."/>
            <person name="Arfi Y."/>
            <person name="Chevret D."/>
            <person name="Drula E."/>
            <person name="Kwon M.J."/>
            <person name="Gouret P."/>
            <person name="Lesage-Meessen L."/>
            <person name="Lombard V."/>
            <person name="Mariette J."/>
            <person name="Noirot C."/>
            <person name="Park J."/>
            <person name="Patyshakuliyeva A."/>
            <person name="Wieneger R.A.B."/>
            <person name="Wosten H.A.B."/>
            <person name="Martin F."/>
            <person name="Coutinho P.M."/>
            <person name="de Vries R."/>
            <person name="Martinez A.T."/>
            <person name="Klopp C."/>
            <person name="Pontarotti P."/>
            <person name="Henrissat B."/>
            <person name="Record E."/>
        </authorList>
    </citation>
    <scope>NUCLEOTIDE SEQUENCE [LARGE SCALE GENOMIC DNA]</scope>
    <source>
        <strain evidence="2">BRFM137</strain>
    </source>
</reference>
<organism evidence="2 3">
    <name type="scientific">Pycnoporus cinnabarinus</name>
    <name type="common">Cinnabar-red polypore</name>
    <name type="synonym">Trametes cinnabarina</name>
    <dbReference type="NCBI Taxonomy" id="5643"/>
    <lineage>
        <taxon>Eukaryota</taxon>
        <taxon>Fungi</taxon>
        <taxon>Dikarya</taxon>
        <taxon>Basidiomycota</taxon>
        <taxon>Agaricomycotina</taxon>
        <taxon>Agaricomycetes</taxon>
        <taxon>Polyporales</taxon>
        <taxon>Polyporaceae</taxon>
        <taxon>Trametes</taxon>
    </lineage>
</organism>
<accession>A0A060SJF8</accession>
<gene>
    <name evidence="2" type="ORF">BN946_scf184977.g26</name>
</gene>
<comment type="caution">
    <text evidence="2">The sequence shown here is derived from an EMBL/GenBank/DDBJ whole genome shotgun (WGS) entry which is preliminary data.</text>
</comment>
<feature type="compositionally biased region" description="Polar residues" evidence="1">
    <location>
        <begin position="481"/>
        <end position="499"/>
    </location>
</feature>
<feature type="region of interest" description="Disordered" evidence="1">
    <location>
        <begin position="201"/>
        <end position="426"/>
    </location>
</feature>
<sequence length="1135" mass="123452">MASQDADTSLAAPLCEQNPSTSDAVDSVVDAVAKASLQDEVATDVDRKSQDSDPRPLRIYTCHDLLFLSRSPLIGLPEGMPAFKDWFGDWNEQVGTKKETEGTANTTARDRRFRRDAEDGDSSRVSFRSGLTQPSQMGNFRHQSIRTTERGSEKDVDKERERDLRDREGQERLRNPCPLSLLFVTKIVMLLHTSRALPQHVSAKAPQPDAVLKPETQRKGKQARAAMTGAEVGMKERRGDGNRDDRRDKDDTGRRDLDDSHDRDRFDHGRRNKDDGDDDPRRWRDDGRREERLAARRDRDRWDRFEERDRERPSAGDDRDTRTRRTGARERRFGGTNDDVKDREERRDRDKDREAEPAWMETYIPTTPGAGILGGKGPDGELDGIQAWKKGMKEKERKEKASDTAESSKVTPVNGAEQLGSSTAENVMDEIQLFKLMMKREAEKKETEKPQNGQQDLRPSGLSSSPSLHTSRSESAPLSVIVQQSSEGSKTSHSLTSERSSPHPASAPSPSHDGQPSLNVITSDIGSIARGSGSLSPALDRALETSRVMGPRLAQAASASSLAQPSEFASSNSSSSTFNPPAGSRVLAFKSRTPAAGSAQPTALNQISPPGLSAPQRSALSSAALQPHLSDAPGHEMQFGAPRLNSTDGLRGVRSFSPLSNGSQLNAGFEELRESVHLGHLNEGIRRVSGSSTAERAMLGMPGENVPSFNELGGAYPPGVHLDGSVPANFAGNKGSRFAKFFDAKTRETQAAGPRLGQQVSPAPPAIPHPRQESIPLGQRERTMEDIFAMLQSSSQNHRMSPQNPQPGRIPQSGNQFSQTNLELQLLQQQQQQQLHQQQLAQNNRLESLYDSRLDDRNFVPDGLVPGLRPAPPRSRSRESGGVLFNEQIDDPLHFNVQRLTQQRNLEQMYNGPVPSMYSQQPGMLRNGGGLSIQQGQFRGASPISGQNPPQPPSQRLPPGLANLGGRPPHDPSQFLGAGVGMPGGGLHGASPAQQVYNTFTQGNLGFNGAPPMRGPPVSQTPLSLNAMGGLGPHNIDLRAANQAQLLGMAQGTLGGAAGLRGSGPGFGPQQGPGGQLGPSHIAMRQQLQQQQQQQLPPHMMPHLLPSHLQQQGMSGGNAQTTQDLMALLMGGHRE</sequence>
<feature type="region of interest" description="Disordered" evidence="1">
    <location>
        <begin position="857"/>
        <end position="880"/>
    </location>
</feature>
<evidence type="ECO:0000256" key="1">
    <source>
        <dbReference type="SAM" id="MobiDB-lite"/>
    </source>
</evidence>
<dbReference type="OrthoDB" id="2504266at2759"/>
<feature type="region of interest" description="Disordered" evidence="1">
    <location>
        <begin position="1"/>
        <end position="24"/>
    </location>
</feature>
<feature type="region of interest" description="Disordered" evidence="1">
    <location>
        <begin position="439"/>
        <end position="520"/>
    </location>
</feature>
<feature type="compositionally biased region" description="Gly residues" evidence="1">
    <location>
        <begin position="1059"/>
        <end position="1077"/>
    </location>
</feature>
<feature type="region of interest" description="Disordered" evidence="1">
    <location>
        <begin position="94"/>
        <end position="171"/>
    </location>
</feature>
<dbReference type="EMBL" id="CCBP010000112">
    <property type="protein sequence ID" value="CDO72329.1"/>
    <property type="molecule type" value="Genomic_DNA"/>
</dbReference>
<feature type="compositionally biased region" description="Low complexity" evidence="1">
    <location>
        <begin position="502"/>
        <end position="512"/>
    </location>
</feature>
<feature type="compositionally biased region" description="Polar residues" evidence="1">
    <location>
        <begin position="123"/>
        <end position="146"/>
    </location>
</feature>
<dbReference type="STRING" id="5643.A0A060SJF8"/>
<dbReference type="HOGENOM" id="CLU_286966_0_0_1"/>
<dbReference type="Proteomes" id="UP000029665">
    <property type="component" value="Unassembled WGS sequence"/>
</dbReference>
<feature type="region of interest" description="Disordered" evidence="1">
    <location>
        <begin position="794"/>
        <end position="815"/>
    </location>
</feature>
<evidence type="ECO:0000313" key="3">
    <source>
        <dbReference type="Proteomes" id="UP000029665"/>
    </source>
</evidence>
<feature type="region of interest" description="Disordered" evidence="1">
    <location>
        <begin position="1059"/>
        <end position="1080"/>
    </location>
</feature>
<feature type="compositionally biased region" description="Basic and acidic residues" evidence="1">
    <location>
        <begin position="233"/>
        <end position="356"/>
    </location>
</feature>
<proteinExistence type="predicted"/>
<feature type="region of interest" description="Disordered" evidence="1">
    <location>
        <begin position="593"/>
        <end position="622"/>
    </location>
</feature>
<feature type="compositionally biased region" description="Basic and acidic residues" evidence="1">
    <location>
        <begin position="439"/>
        <end position="449"/>
    </location>
</feature>
<name>A0A060SJF8_PYCCI</name>
<evidence type="ECO:0000313" key="2">
    <source>
        <dbReference type="EMBL" id="CDO72329.1"/>
    </source>
</evidence>
<feature type="compositionally biased region" description="Polar residues" evidence="1">
    <location>
        <begin position="794"/>
        <end position="803"/>
    </location>
</feature>
<feature type="compositionally biased region" description="Basic and acidic residues" evidence="1">
    <location>
        <begin position="391"/>
        <end position="403"/>
    </location>
</feature>
<feature type="region of interest" description="Disordered" evidence="1">
    <location>
        <begin position="911"/>
        <end position="979"/>
    </location>
</feature>
<feature type="compositionally biased region" description="Basic and acidic residues" evidence="1">
    <location>
        <begin position="108"/>
        <end position="117"/>
    </location>
</feature>
<feature type="compositionally biased region" description="Polar residues" evidence="1">
    <location>
        <begin position="599"/>
        <end position="608"/>
    </location>
</feature>
<protein>
    <submittedName>
        <fullName evidence="2">Uncharacterized protein</fullName>
    </submittedName>
</protein>
<keyword evidence="3" id="KW-1185">Reference proteome</keyword>
<dbReference type="OMA" id="WMETYIP"/>